<comment type="subcellular location">
    <subcellularLocation>
        <location evidence="1">Chromosome</location>
        <location evidence="1">Centromere</location>
    </subcellularLocation>
    <subcellularLocation>
        <location evidence="9">Nucleus</location>
    </subcellularLocation>
    <subcellularLocation>
        <location evidence="9">Chromosome</location>
        <location evidence="9">Centromere</location>
        <location evidence="9">Kinetochore</location>
    </subcellularLocation>
</comment>
<keyword evidence="3 9" id="KW-0158">Chromosome</keyword>
<sequence length="164" mass="18675">MSRVTQICCRAELESVEYCNTELQVTAPVLRTNLDDTKRIIESYNRKQKHLINLYNRRREDVNHMLRETRCNYWASNLQCLNTLLGFTLCSEGDTLVVTFTHLGASNPTKLAFVTLSANKGIFEGISCVPMIRQFNALTSQVNEGVAFGLFVCNIRKEFKASFP</sequence>
<evidence type="ECO:0000256" key="2">
    <source>
        <dbReference type="ARBA" id="ARBA00006379"/>
    </source>
</evidence>
<keyword evidence="9" id="KW-0995">Kinetochore</keyword>
<comment type="function">
    <text evidence="9">Acts as a component of the essential kinetochore-associated NDC80 complex, which is required for chromosome segregation and spindle checkpoint activity.</text>
</comment>
<dbReference type="OMA" id="GDPQKKY"/>
<evidence type="ECO:0000256" key="9">
    <source>
        <dbReference type="RuleBase" id="RU367150"/>
    </source>
</evidence>
<comment type="similarity">
    <text evidence="2 9">Belongs to the SPC25 family.</text>
</comment>
<dbReference type="Pfam" id="PF08234">
    <property type="entry name" value="Spindle_Spc25"/>
    <property type="match status" value="1"/>
</dbReference>
<keyword evidence="9" id="KW-0539">Nucleus</keyword>
<dbReference type="KEGG" id="bbig:BBBOND_0301180"/>
<accession>A0A061D6N0</accession>
<dbReference type="GO" id="GO:0005634">
    <property type="term" value="C:nucleus"/>
    <property type="evidence" value="ECO:0007669"/>
    <property type="project" value="UniProtKB-SubCell"/>
</dbReference>
<keyword evidence="4 9" id="KW-0132">Cell division</keyword>
<evidence type="ECO:0000313" key="11">
    <source>
        <dbReference type="EMBL" id="CDR96213.1"/>
    </source>
</evidence>
<organism evidence="11 12">
    <name type="scientific">Babesia bigemina</name>
    <dbReference type="NCBI Taxonomy" id="5866"/>
    <lineage>
        <taxon>Eukaryota</taxon>
        <taxon>Sar</taxon>
        <taxon>Alveolata</taxon>
        <taxon>Apicomplexa</taxon>
        <taxon>Aconoidasida</taxon>
        <taxon>Piroplasmida</taxon>
        <taxon>Babesiidae</taxon>
        <taxon>Babesia</taxon>
    </lineage>
</organism>
<dbReference type="Proteomes" id="UP000033188">
    <property type="component" value="Chromosome 3"/>
</dbReference>
<dbReference type="GO" id="GO:0031262">
    <property type="term" value="C:Ndc80 complex"/>
    <property type="evidence" value="ECO:0007669"/>
    <property type="project" value="InterPro"/>
</dbReference>
<evidence type="ECO:0000256" key="6">
    <source>
        <dbReference type="ARBA" id="ARBA00023054"/>
    </source>
</evidence>
<dbReference type="GO" id="GO:0007059">
    <property type="term" value="P:chromosome segregation"/>
    <property type="evidence" value="ECO:0007669"/>
    <property type="project" value="InterPro"/>
</dbReference>
<keyword evidence="8 9" id="KW-0137">Centromere</keyword>
<dbReference type="CDD" id="cd23784">
    <property type="entry name" value="RWD_Spc25"/>
    <property type="match status" value="1"/>
</dbReference>
<feature type="domain" description="Chromosome segregation protein Spc25 C-terminal" evidence="10">
    <location>
        <begin position="92"/>
        <end position="160"/>
    </location>
</feature>
<dbReference type="RefSeq" id="XP_012768399.1">
    <property type="nucleotide sequence ID" value="XM_012912945.1"/>
</dbReference>
<evidence type="ECO:0000313" key="12">
    <source>
        <dbReference type="Proteomes" id="UP000033188"/>
    </source>
</evidence>
<dbReference type="Gene3D" id="3.30.457.50">
    <property type="entry name" value="Chromosome segregation protein Spc25"/>
    <property type="match status" value="1"/>
</dbReference>
<comment type="subunit">
    <text evidence="9">Component of the NDC80 complex.</text>
</comment>
<evidence type="ECO:0000256" key="3">
    <source>
        <dbReference type="ARBA" id="ARBA00022454"/>
    </source>
</evidence>
<dbReference type="AlphaFoldDB" id="A0A061D6N0"/>
<evidence type="ECO:0000256" key="7">
    <source>
        <dbReference type="ARBA" id="ARBA00023306"/>
    </source>
</evidence>
<keyword evidence="6" id="KW-0175">Coiled coil</keyword>
<keyword evidence="12" id="KW-1185">Reference proteome</keyword>
<evidence type="ECO:0000256" key="4">
    <source>
        <dbReference type="ARBA" id="ARBA00022618"/>
    </source>
</evidence>
<dbReference type="GO" id="GO:0051301">
    <property type="term" value="P:cell division"/>
    <property type="evidence" value="ECO:0007669"/>
    <property type="project" value="UniProtKB-UniRule"/>
</dbReference>
<evidence type="ECO:0000256" key="5">
    <source>
        <dbReference type="ARBA" id="ARBA00022776"/>
    </source>
</evidence>
<dbReference type="InterPro" id="IPR013255">
    <property type="entry name" value="Spc25_C"/>
</dbReference>
<evidence type="ECO:0000256" key="8">
    <source>
        <dbReference type="ARBA" id="ARBA00023328"/>
    </source>
</evidence>
<evidence type="ECO:0000259" key="10">
    <source>
        <dbReference type="Pfam" id="PF08234"/>
    </source>
</evidence>
<dbReference type="EMBL" id="LK391709">
    <property type="protein sequence ID" value="CDR96213.1"/>
    <property type="molecule type" value="Genomic_DNA"/>
</dbReference>
<proteinExistence type="inferred from homology"/>
<evidence type="ECO:0000256" key="1">
    <source>
        <dbReference type="ARBA" id="ARBA00004584"/>
    </source>
</evidence>
<gene>
    <name evidence="11" type="ORF">BBBOND_0301180</name>
</gene>
<keyword evidence="5 9" id="KW-0498">Mitosis</keyword>
<dbReference type="VEuPathDB" id="PiroplasmaDB:BBBOND_0301180"/>
<name>A0A061D6N0_BABBI</name>
<reference evidence="12" key="1">
    <citation type="journal article" date="2014" name="Nucleic Acids Res.">
        <title>The evolutionary dynamics of variant antigen genes in Babesia reveal a history of genomic innovation underlying host-parasite interaction.</title>
        <authorList>
            <person name="Jackson A.P."/>
            <person name="Otto T.D."/>
            <person name="Darby A."/>
            <person name="Ramaprasad A."/>
            <person name="Xia D."/>
            <person name="Echaide I.E."/>
            <person name="Farber M."/>
            <person name="Gahlot S."/>
            <person name="Gamble J."/>
            <person name="Gupta D."/>
            <person name="Gupta Y."/>
            <person name="Jackson L."/>
            <person name="Malandrin L."/>
            <person name="Malas T.B."/>
            <person name="Moussa E."/>
            <person name="Nair M."/>
            <person name="Reid A.J."/>
            <person name="Sanders M."/>
            <person name="Sharma J."/>
            <person name="Tracey A."/>
            <person name="Quail M.A."/>
            <person name="Weir W."/>
            <person name="Wastling J.M."/>
            <person name="Hall N."/>
            <person name="Willadsen P."/>
            <person name="Lingelbach K."/>
            <person name="Shiels B."/>
            <person name="Tait A."/>
            <person name="Berriman M."/>
            <person name="Allred D.R."/>
            <person name="Pain A."/>
        </authorList>
    </citation>
    <scope>NUCLEOTIDE SEQUENCE [LARGE SCALE GENOMIC DNA]</scope>
    <source>
        <strain evidence="12">Bond</strain>
    </source>
</reference>
<dbReference type="GeneID" id="24564754"/>
<protein>
    <recommendedName>
        <fullName evidence="9">Kinetochore protein SPC25</fullName>
    </recommendedName>
</protein>
<keyword evidence="7 9" id="KW-0131">Cell cycle</keyword>